<evidence type="ECO:0000256" key="1">
    <source>
        <dbReference type="ARBA" id="ARBA00022694"/>
    </source>
</evidence>
<evidence type="ECO:0000256" key="6">
    <source>
        <dbReference type="HAMAP-Rule" id="MF_00227"/>
    </source>
</evidence>
<sequence>MRFPAAHRLRLQADFSRLQEQGSRYNCGPFVVNAAPPDAASAPRAFPRFAVIASKKAVSNRAVRRNAAKRVFREIFRKNAGAFPPGWDVIVIARRGFEKVPFAQLEARYLEAARRIVARLRGNAGKRGSA</sequence>
<dbReference type="HAMAP" id="MF_00227">
    <property type="entry name" value="RNase_P"/>
    <property type="match status" value="1"/>
</dbReference>
<dbReference type="PANTHER" id="PTHR33992">
    <property type="entry name" value="RIBONUCLEASE P PROTEIN COMPONENT"/>
    <property type="match status" value="1"/>
</dbReference>
<keyword evidence="2 6" id="KW-0540">Nuclease</keyword>
<dbReference type="SUPFAM" id="SSF54211">
    <property type="entry name" value="Ribosomal protein S5 domain 2-like"/>
    <property type="match status" value="1"/>
</dbReference>
<proteinExistence type="inferred from homology"/>
<dbReference type="GO" id="GO:0042781">
    <property type="term" value="F:3'-tRNA processing endoribonuclease activity"/>
    <property type="evidence" value="ECO:0007669"/>
    <property type="project" value="TreeGrafter"/>
</dbReference>
<protein>
    <recommendedName>
        <fullName evidence="6 7">Ribonuclease P protein component</fullName>
        <shortName evidence="6">RNase P protein</shortName>
        <shortName evidence="6">RNaseP protein</shortName>
        <ecNumber evidence="6 7">3.1.26.5</ecNumber>
    </recommendedName>
    <alternativeName>
        <fullName evidence="6">Protein C5</fullName>
    </alternativeName>
</protein>
<comment type="similarity">
    <text evidence="6">Belongs to the RnpA family.</text>
</comment>
<dbReference type="AlphaFoldDB" id="A0A9D1NJV5"/>
<dbReference type="EC" id="3.1.26.5" evidence="6 7"/>
<organism evidence="8 9">
    <name type="scientific">Candidatus Spyradosoma merdigallinarum</name>
    <dbReference type="NCBI Taxonomy" id="2840950"/>
    <lineage>
        <taxon>Bacteria</taxon>
        <taxon>Pseudomonadati</taxon>
        <taxon>Verrucomicrobiota</taxon>
        <taxon>Opitutia</taxon>
        <taxon>Opitutia incertae sedis</taxon>
        <taxon>Candidatus Spyradosoma</taxon>
    </lineage>
</organism>
<dbReference type="EMBL" id="DVOG01000054">
    <property type="protein sequence ID" value="HIV03916.1"/>
    <property type="molecule type" value="Genomic_DNA"/>
</dbReference>
<dbReference type="PANTHER" id="PTHR33992:SF1">
    <property type="entry name" value="RIBONUCLEASE P PROTEIN COMPONENT"/>
    <property type="match status" value="1"/>
</dbReference>
<comment type="subunit">
    <text evidence="6">Consists of a catalytic RNA component (M1 or rnpB) and a protein subunit.</text>
</comment>
<keyword evidence="4 6" id="KW-0378">Hydrolase</keyword>
<evidence type="ECO:0000256" key="3">
    <source>
        <dbReference type="ARBA" id="ARBA00022759"/>
    </source>
</evidence>
<gene>
    <name evidence="6 8" type="primary">rnpA</name>
    <name evidence="8" type="ORF">IAC75_02060</name>
</gene>
<evidence type="ECO:0000256" key="7">
    <source>
        <dbReference type="NCBIfam" id="TIGR00188"/>
    </source>
</evidence>
<name>A0A9D1NJV5_9BACT</name>
<dbReference type="NCBIfam" id="TIGR00188">
    <property type="entry name" value="rnpA"/>
    <property type="match status" value="1"/>
</dbReference>
<evidence type="ECO:0000256" key="4">
    <source>
        <dbReference type="ARBA" id="ARBA00022801"/>
    </source>
</evidence>
<evidence type="ECO:0000313" key="8">
    <source>
        <dbReference type="EMBL" id="HIV03916.1"/>
    </source>
</evidence>
<comment type="function">
    <text evidence="6">RNaseP catalyzes the removal of the 5'-leader sequence from pre-tRNA to produce the mature 5'-terminus. It can also cleave other RNA substrates such as 4.5S RNA. The protein component plays an auxiliary but essential role in vivo by binding to the 5'-leader sequence and broadening the substrate specificity of the ribozyme.</text>
</comment>
<dbReference type="GO" id="GO:0030677">
    <property type="term" value="C:ribonuclease P complex"/>
    <property type="evidence" value="ECO:0007669"/>
    <property type="project" value="TreeGrafter"/>
</dbReference>
<dbReference type="GO" id="GO:0000049">
    <property type="term" value="F:tRNA binding"/>
    <property type="evidence" value="ECO:0007669"/>
    <property type="project" value="UniProtKB-UniRule"/>
</dbReference>
<dbReference type="GO" id="GO:0004526">
    <property type="term" value="F:ribonuclease P activity"/>
    <property type="evidence" value="ECO:0007669"/>
    <property type="project" value="UniProtKB-UniRule"/>
</dbReference>
<keyword evidence="3 6" id="KW-0255">Endonuclease</keyword>
<comment type="caution">
    <text evidence="8">The sequence shown here is derived from an EMBL/GenBank/DDBJ whole genome shotgun (WGS) entry which is preliminary data.</text>
</comment>
<comment type="catalytic activity">
    <reaction evidence="6">
        <text>Endonucleolytic cleavage of RNA, removing 5'-extranucleotides from tRNA precursor.</text>
        <dbReference type="EC" id="3.1.26.5"/>
    </reaction>
</comment>
<keyword evidence="5 6" id="KW-0694">RNA-binding</keyword>
<dbReference type="InterPro" id="IPR020568">
    <property type="entry name" value="Ribosomal_Su5_D2-typ_SF"/>
</dbReference>
<reference evidence="8" key="2">
    <citation type="journal article" date="2021" name="PeerJ">
        <title>Extensive microbial diversity within the chicken gut microbiome revealed by metagenomics and culture.</title>
        <authorList>
            <person name="Gilroy R."/>
            <person name="Ravi A."/>
            <person name="Getino M."/>
            <person name="Pursley I."/>
            <person name="Horton D.L."/>
            <person name="Alikhan N.F."/>
            <person name="Baker D."/>
            <person name="Gharbi K."/>
            <person name="Hall N."/>
            <person name="Watson M."/>
            <person name="Adriaenssens E.M."/>
            <person name="Foster-Nyarko E."/>
            <person name="Jarju S."/>
            <person name="Secka A."/>
            <person name="Antonio M."/>
            <person name="Oren A."/>
            <person name="Chaudhuri R.R."/>
            <person name="La Ragione R."/>
            <person name="Hildebrand F."/>
            <person name="Pallen M.J."/>
        </authorList>
    </citation>
    <scope>NUCLEOTIDE SEQUENCE</scope>
    <source>
        <strain evidence="8">10669</strain>
    </source>
</reference>
<accession>A0A9D1NJV5</accession>
<evidence type="ECO:0000256" key="5">
    <source>
        <dbReference type="ARBA" id="ARBA00022884"/>
    </source>
</evidence>
<dbReference type="GO" id="GO:0001682">
    <property type="term" value="P:tRNA 5'-leader removal"/>
    <property type="evidence" value="ECO:0007669"/>
    <property type="project" value="UniProtKB-UniRule"/>
</dbReference>
<dbReference type="InterPro" id="IPR014721">
    <property type="entry name" value="Ribsml_uS5_D2-typ_fold_subgr"/>
</dbReference>
<dbReference type="Gene3D" id="3.30.230.10">
    <property type="match status" value="1"/>
</dbReference>
<dbReference type="InterPro" id="IPR000100">
    <property type="entry name" value="RNase_P"/>
</dbReference>
<dbReference type="Pfam" id="PF00825">
    <property type="entry name" value="Ribonuclease_P"/>
    <property type="match status" value="1"/>
</dbReference>
<evidence type="ECO:0000256" key="2">
    <source>
        <dbReference type="ARBA" id="ARBA00022722"/>
    </source>
</evidence>
<evidence type="ECO:0000313" key="9">
    <source>
        <dbReference type="Proteomes" id="UP000886812"/>
    </source>
</evidence>
<keyword evidence="1 6" id="KW-0819">tRNA processing</keyword>
<reference evidence="8" key="1">
    <citation type="submission" date="2020-10" db="EMBL/GenBank/DDBJ databases">
        <authorList>
            <person name="Gilroy R."/>
        </authorList>
    </citation>
    <scope>NUCLEOTIDE SEQUENCE</scope>
    <source>
        <strain evidence="8">10669</strain>
    </source>
</reference>
<dbReference type="Proteomes" id="UP000886812">
    <property type="component" value="Unassembled WGS sequence"/>
</dbReference>